<reference evidence="1 2" key="1">
    <citation type="journal article" date="2013" name="PLoS ONE">
        <title>Genome-Wide Relatedness of Treponema pedis, from Gingiva and Necrotic Skin Lesions of Pigs, with the Human Oral Pathogen Treponema denticola.</title>
        <authorList>
            <person name="Svartstrom O."/>
            <person name="Mushtaq M."/>
            <person name="Pringle M."/>
            <person name="Segerman B."/>
        </authorList>
    </citation>
    <scope>NUCLEOTIDE SEQUENCE [LARGE SCALE GENOMIC DNA]</scope>
    <source>
        <strain evidence="1">T A4</strain>
    </source>
</reference>
<organism evidence="1 2">
    <name type="scientific">Treponema pedis str. T A4</name>
    <dbReference type="NCBI Taxonomy" id="1291379"/>
    <lineage>
        <taxon>Bacteria</taxon>
        <taxon>Pseudomonadati</taxon>
        <taxon>Spirochaetota</taxon>
        <taxon>Spirochaetia</taxon>
        <taxon>Spirochaetales</taxon>
        <taxon>Treponemataceae</taxon>
        <taxon>Treponema</taxon>
    </lineage>
</organism>
<evidence type="ECO:0000313" key="1">
    <source>
        <dbReference type="EMBL" id="AGT42882.1"/>
    </source>
</evidence>
<dbReference type="Proteomes" id="UP000015620">
    <property type="component" value="Chromosome"/>
</dbReference>
<evidence type="ECO:0000313" key="2">
    <source>
        <dbReference type="Proteomes" id="UP000015620"/>
    </source>
</evidence>
<dbReference type="EMBL" id="CP004120">
    <property type="protein sequence ID" value="AGT42882.1"/>
    <property type="molecule type" value="Genomic_DNA"/>
</dbReference>
<protein>
    <submittedName>
        <fullName evidence="1">Uncharacterized protein</fullName>
    </submittedName>
</protein>
<name>S5ZJZ4_9SPIR</name>
<keyword evidence="2" id="KW-1185">Reference proteome</keyword>
<dbReference type="PATRIC" id="fig|1291379.3.peg.385"/>
<dbReference type="HOGENOM" id="CLU_3206564_0_0_12"/>
<gene>
    <name evidence="1" type="ORF">TPE_0386</name>
</gene>
<dbReference type="AlphaFoldDB" id="S5ZJZ4"/>
<accession>S5ZJZ4</accession>
<sequence length="45" mass="5556">MKNKPERSYLPESVFVILTYFKQVLKRFCFKTCFFIISEKYFTCM</sequence>
<dbReference type="STRING" id="1291379.TPE_0386"/>
<proteinExistence type="predicted"/>
<dbReference type="KEGG" id="tped:TPE_0386"/>